<dbReference type="PANTHER" id="PTHR37212:SF2">
    <property type="entry name" value="ACTIN PROTEIN 2_3 COMPLEX SUBUNIT-LIKE PROTEIN"/>
    <property type="match status" value="1"/>
</dbReference>
<comment type="caution">
    <text evidence="3">The sequence shown here is derived from an EMBL/GenBank/DDBJ whole genome shotgun (WGS) entry which is preliminary data.</text>
</comment>
<keyword evidence="4" id="KW-1185">Reference proteome</keyword>
<dbReference type="GO" id="GO:0016020">
    <property type="term" value="C:membrane"/>
    <property type="evidence" value="ECO:0007669"/>
    <property type="project" value="InterPro"/>
</dbReference>
<dbReference type="PANTHER" id="PTHR37212">
    <property type="entry name" value="ACTIN PROTEIN 2/3 COMPLEX SUBUNIT-LIKE PROTEIN"/>
    <property type="match status" value="1"/>
</dbReference>
<evidence type="ECO:0000313" key="4">
    <source>
        <dbReference type="Proteomes" id="UP000823749"/>
    </source>
</evidence>
<feature type="region of interest" description="Disordered" evidence="1">
    <location>
        <begin position="210"/>
        <end position="256"/>
    </location>
</feature>
<dbReference type="Proteomes" id="UP000823749">
    <property type="component" value="Chromosome 2"/>
</dbReference>
<dbReference type="Gene3D" id="1.10.3060.10">
    <property type="entry name" value="Helical scaffold and wing domains of SecA"/>
    <property type="match status" value="1"/>
</dbReference>
<protein>
    <recommendedName>
        <fullName evidence="2">SecA Wing/Scaffold domain-containing protein</fullName>
    </recommendedName>
</protein>
<feature type="domain" description="SecA Wing/Scaffold" evidence="2">
    <location>
        <begin position="88"/>
        <end position="203"/>
    </location>
</feature>
<evidence type="ECO:0000313" key="3">
    <source>
        <dbReference type="EMBL" id="KAG5562233.1"/>
    </source>
</evidence>
<gene>
    <name evidence="3" type="ORF">RHGRI_005088</name>
</gene>
<proteinExistence type="predicted"/>
<dbReference type="EMBL" id="JACTNZ010000002">
    <property type="protein sequence ID" value="KAG5562233.1"/>
    <property type="molecule type" value="Genomic_DNA"/>
</dbReference>
<reference evidence="3" key="1">
    <citation type="submission" date="2020-08" db="EMBL/GenBank/DDBJ databases">
        <title>Plant Genome Project.</title>
        <authorList>
            <person name="Zhang R.-G."/>
        </authorList>
    </citation>
    <scope>NUCLEOTIDE SEQUENCE</scope>
    <source>
        <strain evidence="3">WSP0</strain>
        <tissue evidence="3">Leaf</tissue>
    </source>
</reference>
<dbReference type="SUPFAM" id="SSF81886">
    <property type="entry name" value="Helical scaffold and wing domains of SecA"/>
    <property type="match status" value="1"/>
</dbReference>
<feature type="compositionally biased region" description="Polar residues" evidence="1">
    <location>
        <begin position="242"/>
        <end position="256"/>
    </location>
</feature>
<sequence length="256" mass="29110">MLSAISFFTDNEWNTSSEEVAKSIACRVPKDMNCLRTVESISGVDARSKQLRRAVAFRILIACLDIKVAHIFLQFLPEYASMYCYLLNDLTPDLLASKCSSYEELRDYLHLRGREAYLQKKDTVEKQAPGLMKEAERFLVLSNIDRLWKEHLQALKFVQQAVGLRGYAQRDPLIEYKLEGYNLFIEMMAQIRRNVIYSVYQFQPVLVKDEEQRQQRKKSGNSVANGRGGSDGNDPDPVGIVDSSSSTPVARPQATS</sequence>
<evidence type="ECO:0000259" key="2">
    <source>
        <dbReference type="Pfam" id="PF07516"/>
    </source>
</evidence>
<dbReference type="Pfam" id="PF07516">
    <property type="entry name" value="SecA_SW"/>
    <property type="match status" value="1"/>
</dbReference>
<dbReference type="AlphaFoldDB" id="A0AAV6LD37"/>
<evidence type="ECO:0000256" key="1">
    <source>
        <dbReference type="SAM" id="MobiDB-lite"/>
    </source>
</evidence>
<organism evidence="3 4">
    <name type="scientific">Rhododendron griersonianum</name>
    <dbReference type="NCBI Taxonomy" id="479676"/>
    <lineage>
        <taxon>Eukaryota</taxon>
        <taxon>Viridiplantae</taxon>
        <taxon>Streptophyta</taxon>
        <taxon>Embryophyta</taxon>
        <taxon>Tracheophyta</taxon>
        <taxon>Spermatophyta</taxon>
        <taxon>Magnoliopsida</taxon>
        <taxon>eudicotyledons</taxon>
        <taxon>Gunneridae</taxon>
        <taxon>Pentapetalae</taxon>
        <taxon>asterids</taxon>
        <taxon>Ericales</taxon>
        <taxon>Ericaceae</taxon>
        <taxon>Ericoideae</taxon>
        <taxon>Rhodoreae</taxon>
        <taxon>Rhododendron</taxon>
    </lineage>
</organism>
<accession>A0AAV6LD37</accession>
<dbReference type="InterPro" id="IPR011116">
    <property type="entry name" value="SecA_Wing/Scaffold"/>
</dbReference>
<name>A0AAV6LD37_9ERIC</name>
<dbReference type="InterPro" id="IPR036266">
    <property type="entry name" value="SecA_Wing/Scaffold_sf"/>
</dbReference>
<dbReference type="GO" id="GO:0017038">
    <property type="term" value="P:protein import"/>
    <property type="evidence" value="ECO:0007669"/>
    <property type="project" value="InterPro"/>
</dbReference>